<sequence>MNSLKLTYEVDGEDFTRAGEASSNVKKQLRKLGISPEAIRKVAIALYEGEINMVIHADGGNIDVEITPEKISMVLKDQGKGIADIDKAMQEGYSTAPDEVRSLGFGAGMGLPNMKKYSDEMRIESTVGVGTTVYMTVNL</sequence>
<evidence type="ECO:0000313" key="3">
    <source>
        <dbReference type="Proteomes" id="UP000610760"/>
    </source>
</evidence>
<dbReference type="InterPro" id="IPR036890">
    <property type="entry name" value="HATPase_C_sf"/>
</dbReference>
<evidence type="ECO:0000313" key="2">
    <source>
        <dbReference type="EMBL" id="MBC8560706.1"/>
    </source>
</evidence>
<reference evidence="2" key="1">
    <citation type="submission" date="2020-08" db="EMBL/GenBank/DDBJ databases">
        <title>Genome public.</title>
        <authorList>
            <person name="Liu C."/>
            <person name="Sun Q."/>
        </authorList>
    </citation>
    <scope>NUCLEOTIDE SEQUENCE</scope>
    <source>
        <strain evidence="2">NSJ-33</strain>
    </source>
</reference>
<dbReference type="InterPro" id="IPR003594">
    <property type="entry name" value="HATPase_dom"/>
</dbReference>
<name>A0A926E3Q2_9FIRM</name>
<comment type="caution">
    <text evidence="2">The sequence shown here is derived from an EMBL/GenBank/DDBJ whole genome shotgun (WGS) entry which is preliminary data.</text>
</comment>
<dbReference type="EMBL" id="JACRSV010000004">
    <property type="protein sequence ID" value="MBC8560706.1"/>
    <property type="molecule type" value="Genomic_DNA"/>
</dbReference>
<evidence type="ECO:0000259" key="1">
    <source>
        <dbReference type="Pfam" id="PF13581"/>
    </source>
</evidence>
<dbReference type="RefSeq" id="WP_249295919.1">
    <property type="nucleotide sequence ID" value="NZ_JACRSV010000004.1"/>
</dbReference>
<dbReference type="SUPFAM" id="SSF55874">
    <property type="entry name" value="ATPase domain of HSP90 chaperone/DNA topoisomerase II/histidine kinase"/>
    <property type="match status" value="1"/>
</dbReference>
<feature type="domain" description="Histidine kinase/HSP90-like ATPase" evidence="1">
    <location>
        <begin position="19"/>
        <end position="136"/>
    </location>
</feature>
<gene>
    <name evidence="2" type="ORF">H8710_11585</name>
</gene>
<dbReference type="Proteomes" id="UP000610760">
    <property type="component" value="Unassembled WGS sequence"/>
</dbReference>
<accession>A0A926E3Q2</accession>
<dbReference type="Gene3D" id="3.30.565.10">
    <property type="entry name" value="Histidine kinase-like ATPase, C-terminal domain"/>
    <property type="match status" value="1"/>
</dbReference>
<organism evidence="2 3">
    <name type="scientific">Fumia xinanensis</name>
    <dbReference type="NCBI Taxonomy" id="2763659"/>
    <lineage>
        <taxon>Bacteria</taxon>
        <taxon>Bacillati</taxon>
        <taxon>Bacillota</taxon>
        <taxon>Clostridia</taxon>
        <taxon>Eubacteriales</taxon>
        <taxon>Oscillospiraceae</taxon>
        <taxon>Fumia</taxon>
    </lineage>
</organism>
<dbReference type="Pfam" id="PF13581">
    <property type="entry name" value="HATPase_c_2"/>
    <property type="match status" value="1"/>
</dbReference>
<protein>
    <submittedName>
        <fullName evidence="2">Anti-sigma regulatory factor</fullName>
    </submittedName>
</protein>
<keyword evidence="3" id="KW-1185">Reference proteome</keyword>
<dbReference type="AlphaFoldDB" id="A0A926E3Q2"/>
<proteinExistence type="predicted"/>